<proteinExistence type="predicted"/>
<dbReference type="Pfam" id="PF23359">
    <property type="entry name" value="Lsr2_DNA-bd"/>
    <property type="match status" value="1"/>
</dbReference>
<dbReference type="Gene3D" id="3.30.60.230">
    <property type="entry name" value="Lsr2, dimerization domain"/>
    <property type="match status" value="1"/>
</dbReference>
<dbReference type="EMBL" id="BMJI01000013">
    <property type="protein sequence ID" value="GGC93682.1"/>
    <property type="molecule type" value="Genomic_DNA"/>
</dbReference>
<feature type="compositionally biased region" description="Low complexity" evidence="2">
    <location>
        <begin position="59"/>
        <end position="68"/>
    </location>
</feature>
<sequence length="113" mass="12432">MAQKVKIILVDDLDGGTADETVRFGLDGANYEMDLSTDNAEQLRDALKPFVSKARRSGSRSSSARSTRSGGGSGRNQDTARIREWARENGYTVSDRGRVHSDIQEAYRKAHGQ</sequence>
<feature type="region of interest" description="Disordered" evidence="2">
    <location>
        <begin position="50"/>
        <end position="102"/>
    </location>
</feature>
<keyword evidence="6" id="KW-1185">Reference proteome</keyword>
<dbReference type="InterPro" id="IPR036625">
    <property type="entry name" value="E3-bd_dom_sf"/>
</dbReference>
<dbReference type="Gene3D" id="4.10.320.10">
    <property type="entry name" value="E3-binding domain"/>
    <property type="match status" value="1"/>
</dbReference>
<name>A0ABQ1PBA2_9MICC</name>
<dbReference type="InterPro" id="IPR024412">
    <property type="entry name" value="Lsr2_dim_dom"/>
</dbReference>
<protein>
    <submittedName>
        <fullName evidence="5">Lsr2 family protein</fullName>
    </submittedName>
</protein>
<evidence type="ECO:0000256" key="1">
    <source>
        <dbReference type="ARBA" id="ARBA00023125"/>
    </source>
</evidence>
<dbReference type="Pfam" id="PF11774">
    <property type="entry name" value="Lsr2"/>
    <property type="match status" value="1"/>
</dbReference>
<evidence type="ECO:0000259" key="3">
    <source>
        <dbReference type="Pfam" id="PF11774"/>
    </source>
</evidence>
<feature type="domain" description="Lsr2 DNA-binding" evidence="4">
    <location>
        <begin position="75"/>
        <end position="110"/>
    </location>
</feature>
<comment type="caution">
    <text evidence="5">The sequence shown here is derived from an EMBL/GenBank/DDBJ whole genome shotgun (WGS) entry which is preliminary data.</text>
</comment>
<dbReference type="InterPro" id="IPR042261">
    <property type="entry name" value="Lsr2-like_dimerization"/>
</dbReference>
<keyword evidence="1" id="KW-0238">DNA-binding</keyword>
<dbReference type="InterPro" id="IPR055370">
    <property type="entry name" value="Lsr2_DNA-bd"/>
</dbReference>
<dbReference type="RefSeq" id="WP_188668351.1">
    <property type="nucleotide sequence ID" value="NZ_BMJI01000013.1"/>
</dbReference>
<reference evidence="6" key="1">
    <citation type="journal article" date="2019" name="Int. J. Syst. Evol. Microbiol.">
        <title>The Global Catalogue of Microorganisms (GCM) 10K type strain sequencing project: providing services to taxonomists for standard genome sequencing and annotation.</title>
        <authorList>
            <consortium name="The Broad Institute Genomics Platform"/>
            <consortium name="The Broad Institute Genome Sequencing Center for Infectious Disease"/>
            <person name="Wu L."/>
            <person name="Ma J."/>
        </authorList>
    </citation>
    <scope>NUCLEOTIDE SEQUENCE [LARGE SCALE GENOMIC DNA]</scope>
    <source>
        <strain evidence="6">CGMCC 1.15480</strain>
    </source>
</reference>
<feature type="domain" description="Lsr2 dimerization" evidence="3">
    <location>
        <begin position="1"/>
        <end position="58"/>
    </location>
</feature>
<accession>A0ABQ1PBA2</accession>
<gene>
    <name evidence="5" type="ORF">GCM10011512_20870</name>
</gene>
<evidence type="ECO:0000259" key="4">
    <source>
        <dbReference type="Pfam" id="PF23359"/>
    </source>
</evidence>
<evidence type="ECO:0000256" key="2">
    <source>
        <dbReference type="SAM" id="MobiDB-lite"/>
    </source>
</evidence>
<feature type="compositionally biased region" description="Basic and acidic residues" evidence="2">
    <location>
        <begin position="78"/>
        <end position="87"/>
    </location>
</feature>
<dbReference type="Proteomes" id="UP000597761">
    <property type="component" value="Unassembled WGS sequence"/>
</dbReference>
<evidence type="ECO:0000313" key="5">
    <source>
        <dbReference type="EMBL" id="GGC93682.1"/>
    </source>
</evidence>
<organism evidence="5 6">
    <name type="scientific">Tersicoccus solisilvae</name>
    <dbReference type="NCBI Taxonomy" id="1882339"/>
    <lineage>
        <taxon>Bacteria</taxon>
        <taxon>Bacillati</taxon>
        <taxon>Actinomycetota</taxon>
        <taxon>Actinomycetes</taxon>
        <taxon>Micrococcales</taxon>
        <taxon>Micrococcaceae</taxon>
        <taxon>Tersicoccus</taxon>
    </lineage>
</organism>
<evidence type="ECO:0000313" key="6">
    <source>
        <dbReference type="Proteomes" id="UP000597761"/>
    </source>
</evidence>